<dbReference type="Pfam" id="PF02575">
    <property type="entry name" value="YbaB_DNA_bd"/>
    <property type="match status" value="1"/>
</dbReference>
<dbReference type="AlphaFoldDB" id="A0A846QNI9"/>
<proteinExistence type="inferred from homology"/>
<dbReference type="Gene3D" id="3.30.1310.10">
    <property type="entry name" value="Nucleoid-associated protein YbaB-like domain"/>
    <property type="match status" value="1"/>
</dbReference>
<sequence length="100" mass="10677">MNDLVRQAQMMQRKMSKLQEEMDERTVEATSGGGMVTVTATCSGKITALKIDPAAVDPQDVEMLQDLILAAINEAVKKGKDTAQSEMKGLTGGINIPGLI</sequence>
<dbReference type="PIRSF" id="PIRSF004555">
    <property type="entry name" value="UCP004555"/>
    <property type="match status" value="1"/>
</dbReference>
<reference evidence="4 5" key="1">
    <citation type="submission" date="2020-03" db="EMBL/GenBank/DDBJ databases">
        <title>Genomic Encyclopedia of Type Strains, Phase IV (KMG-IV): sequencing the most valuable type-strain genomes for metagenomic binning, comparative biology and taxonomic classification.</title>
        <authorList>
            <person name="Goeker M."/>
        </authorList>
    </citation>
    <scope>NUCLEOTIDE SEQUENCE [LARGE SCALE GENOMIC DNA]</scope>
    <source>
        <strain evidence="4 5">DSM 24233</strain>
    </source>
</reference>
<dbReference type="EMBL" id="JAATJA010000001">
    <property type="protein sequence ID" value="NJB66965.1"/>
    <property type="molecule type" value="Genomic_DNA"/>
</dbReference>
<accession>A0A846QNI9</accession>
<dbReference type="SUPFAM" id="SSF82607">
    <property type="entry name" value="YbaB-like"/>
    <property type="match status" value="1"/>
</dbReference>
<dbReference type="GO" id="GO:0043590">
    <property type="term" value="C:bacterial nucleoid"/>
    <property type="evidence" value="ECO:0007669"/>
    <property type="project" value="UniProtKB-UniRule"/>
</dbReference>
<comment type="caution">
    <text evidence="4">The sequence shown here is derived from an EMBL/GenBank/DDBJ whole genome shotgun (WGS) entry which is preliminary data.</text>
</comment>
<evidence type="ECO:0000313" key="4">
    <source>
        <dbReference type="EMBL" id="NJB66965.1"/>
    </source>
</evidence>
<dbReference type="PANTHER" id="PTHR33449:SF1">
    <property type="entry name" value="NUCLEOID-ASSOCIATED PROTEIN YBAB"/>
    <property type="match status" value="1"/>
</dbReference>
<dbReference type="InterPro" id="IPR004401">
    <property type="entry name" value="YbaB/EbfC"/>
</dbReference>
<keyword evidence="1 2" id="KW-0238">DNA-binding</keyword>
<evidence type="ECO:0000256" key="3">
    <source>
        <dbReference type="SAM" id="Coils"/>
    </source>
</evidence>
<dbReference type="HAMAP" id="MF_00274">
    <property type="entry name" value="DNA_YbaB_EbfC"/>
    <property type="match status" value="1"/>
</dbReference>
<protein>
    <recommendedName>
        <fullName evidence="2">Nucleoid-associated protein GGQ74_000605</fullName>
    </recommendedName>
</protein>
<dbReference type="InterPro" id="IPR036894">
    <property type="entry name" value="YbaB-like_sf"/>
</dbReference>
<dbReference type="Proteomes" id="UP000580856">
    <property type="component" value="Unassembled WGS sequence"/>
</dbReference>
<evidence type="ECO:0000313" key="5">
    <source>
        <dbReference type="Proteomes" id="UP000580856"/>
    </source>
</evidence>
<comment type="function">
    <text evidence="2">Binds to DNA and alters its conformation. May be involved in regulation of gene expression, nucleoid organization and DNA protection.</text>
</comment>
<feature type="coiled-coil region" evidence="3">
    <location>
        <begin position="1"/>
        <end position="28"/>
    </location>
</feature>
<comment type="subcellular location">
    <subcellularLocation>
        <location evidence="2">Cytoplasm</location>
        <location evidence="2">Nucleoid</location>
    </subcellularLocation>
</comment>
<dbReference type="GO" id="GO:0005829">
    <property type="term" value="C:cytosol"/>
    <property type="evidence" value="ECO:0007669"/>
    <property type="project" value="TreeGrafter"/>
</dbReference>
<name>A0A846QNI9_9BACT</name>
<gene>
    <name evidence="4" type="ORF">GGQ74_000605</name>
</gene>
<keyword evidence="5" id="KW-1185">Reference proteome</keyword>
<dbReference type="PANTHER" id="PTHR33449">
    <property type="entry name" value="NUCLEOID-ASSOCIATED PROTEIN YBAB"/>
    <property type="match status" value="1"/>
</dbReference>
<dbReference type="NCBIfam" id="TIGR00103">
    <property type="entry name" value="DNA_YbaB_EbfC"/>
    <property type="match status" value="1"/>
</dbReference>
<keyword evidence="3" id="KW-0175">Coiled coil</keyword>
<evidence type="ECO:0000256" key="2">
    <source>
        <dbReference type="HAMAP-Rule" id="MF_00274"/>
    </source>
</evidence>
<evidence type="ECO:0000256" key="1">
    <source>
        <dbReference type="ARBA" id="ARBA00023125"/>
    </source>
</evidence>
<comment type="subunit">
    <text evidence="2">Homodimer.</text>
</comment>
<keyword evidence="2" id="KW-0963">Cytoplasm</keyword>
<organism evidence="4 5">
    <name type="scientific">Desulfobaculum xiamenense</name>
    <dbReference type="NCBI Taxonomy" id="995050"/>
    <lineage>
        <taxon>Bacteria</taxon>
        <taxon>Pseudomonadati</taxon>
        <taxon>Thermodesulfobacteriota</taxon>
        <taxon>Desulfovibrionia</taxon>
        <taxon>Desulfovibrionales</taxon>
        <taxon>Desulfovibrionaceae</taxon>
        <taxon>Desulfobaculum</taxon>
    </lineage>
</organism>
<comment type="similarity">
    <text evidence="2">Belongs to the YbaB/EbfC family.</text>
</comment>
<dbReference type="GO" id="GO:0003677">
    <property type="term" value="F:DNA binding"/>
    <property type="evidence" value="ECO:0007669"/>
    <property type="project" value="UniProtKB-UniRule"/>
</dbReference>